<dbReference type="STRING" id="3750.A0A498ISA2"/>
<organism evidence="1 2">
    <name type="scientific">Malus domestica</name>
    <name type="common">Apple</name>
    <name type="synonym">Pyrus malus</name>
    <dbReference type="NCBI Taxonomy" id="3750"/>
    <lineage>
        <taxon>Eukaryota</taxon>
        <taxon>Viridiplantae</taxon>
        <taxon>Streptophyta</taxon>
        <taxon>Embryophyta</taxon>
        <taxon>Tracheophyta</taxon>
        <taxon>Spermatophyta</taxon>
        <taxon>Magnoliopsida</taxon>
        <taxon>eudicotyledons</taxon>
        <taxon>Gunneridae</taxon>
        <taxon>Pentapetalae</taxon>
        <taxon>rosids</taxon>
        <taxon>fabids</taxon>
        <taxon>Rosales</taxon>
        <taxon>Rosaceae</taxon>
        <taxon>Amygdaloideae</taxon>
        <taxon>Maleae</taxon>
        <taxon>Malus</taxon>
    </lineage>
</organism>
<comment type="caution">
    <text evidence="1">The sequence shown here is derived from an EMBL/GenBank/DDBJ whole genome shotgun (WGS) entry which is preliminary data.</text>
</comment>
<evidence type="ECO:0000313" key="2">
    <source>
        <dbReference type="Proteomes" id="UP000290289"/>
    </source>
</evidence>
<dbReference type="EMBL" id="RDQH01000337">
    <property type="protein sequence ID" value="RXH85035.1"/>
    <property type="molecule type" value="Genomic_DNA"/>
</dbReference>
<dbReference type="Proteomes" id="UP000290289">
    <property type="component" value="Chromosome 11"/>
</dbReference>
<proteinExistence type="predicted"/>
<sequence>MYAWRPTPGTPSRCFELRLRRGRRLDDATFEDEAAHPELPVEDELVLEAVEDDDIKSHDAAEAQGVGLEAAGLELASPGADVD</sequence>
<evidence type="ECO:0000313" key="1">
    <source>
        <dbReference type="EMBL" id="RXH85035.1"/>
    </source>
</evidence>
<gene>
    <name evidence="1" type="ORF">DVH24_041803</name>
</gene>
<dbReference type="AlphaFoldDB" id="A0A498ISA2"/>
<name>A0A498ISA2_MALDO</name>
<keyword evidence="2" id="KW-1185">Reference proteome</keyword>
<accession>A0A498ISA2</accession>
<reference evidence="1 2" key="1">
    <citation type="submission" date="2018-10" db="EMBL/GenBank/DDBJ databases">
        <title>A high-quality apple genome assembly.</title>
        <authorList>
            <person name="Hu J."/>
        </authorList>
    </citation>
    <scope>NUCLEOTIDE SEQUENCE [LARGE SCALE GENOMIC DNA]</scope>
    <source>
        <strain evidence="2">cv. HFTH1</strain>
        <tissue evidence="1">Young leaf</tissue>
    </source>
</reference>
<protein>
    <submittedName>
        <fullName evidence="1">Uncharacterized protein</fullName>
    </submittedName>
</protein>